<proteinExistence type="predicted"/>
<keyword evidence="1" id="KW-0472">Membrane</keyword>
<organism evidence="2 3">
    <name type="scientific">Rhodohalobacter mucosus</name>
    <dbReference type="NCBI Taxonomy" id="2079485"/>
    <lineage>
        <taxon>Bacteria</taxon>
        <taxon>Pseudomonadati</taxon>
        <taxon>Balneolota</taxon>
        <taxon>Balneolia</taxon>
        <taxon>Balneolales</taxon>
        <taxon>Balneolaceae</taxon>
        <taxon>Rhodohalobacter</taxon>
    </lineage>
</organism>
<protein>
    <submittedName>
        <fullName evidence="2">Uncharacterized protein</fullName>
    </submittedName>
</protein>
<evidence type="ECO:0000256" key="1">
    <source>
        <dbReference type="SAM" id="Phobius"/>
    </source>
</evidence>
<dbReference type="OrthoDB" id="821805at2"/>
<accession>A0A316TPA7</accession>
<sequence length="267" mass="31055">MLRFFRHIRKPLMEQNKVRKYTLYALGEILLVVVGILIALQINNWNEERINAQQEKIILQNLRSDLILEQQNLLSHIDAQNIWVDGGVYILRHFDDHSGFEIDTELLKRLNDLFARAGYVPVITTFETLENTGNIDLIQNEELKSEIVNYYQSIITFATNTQNNNADLVDGLVNHVLIELTFLKPNLFTDSSKDWFPVFDQVDYELQSNQMFLDHLQTKLSDLDNAARMINVVNFRILLANIQLSFAGEYLERTADLLELIEVELDK</sequence>
<name>A0A316TPA7_9BACT</name>
<dbReference type="InterPro" id="IPR045749">
    <property type="entry name" value="DUF6090"/>
</dbReference>
<reference evidence="2 3" key="1">
    <citation type="submission" date="2018-05" db="EMBL/GenBank/DDBJ databases">
        <title>Rhodohalobacter halophilus gen. nov., sp. nov., a moderately halophilic member of the family Balneolaceae.</title>
        <authorList>
            <person name="Liu Z.-W."/>
        </authorList>
    </citation>
    <scope>NUCLEOTIDE SEQUENCE [LARGE SCALE GENOMIC DNA]</scope>
    <source>
        <strain evidence="2 3">8A47</strain>
    </source>
</reference>
<dbReference type="AlphaFoldDB" id="A0A316TPA7"/>
<dbReference type="EMBL" id="QGGB01000009">
    <property type="protein sequence ID" value="PWN05501.1"/>
    <property type="molecule type" value="Genomic_DNA"/>
</dbReference>
<evidence type="ECO:0000313" key="3">
    <source>
        <dbReference type="Proteomes" id="UP000245533"/>
    </source>
</evidence>
<dbReference type="Proteomes" id="UP000245533">
    <property type="component" value="Unassembled WGS sequence"/>
</dbReference>
<feature type="transmembrane region" description="Helical" evidence="1">
    <location>
        <begin position="21"/>
        <end position="42"/>
    </location>
</feature>
<keyword evidence="3" id="KW-1185">Reference proteome</keyword>
<evidence type="ECO:0000313" key="2">
    <source>
        <dbReference type="EMBL" id="PWN05501.1"/>
    </source>
</evidence>
<dbReference type="Pfam" id="PF19578">
    <property type="entry name" value="DUF6090"/>
    <property type="match status" value="1"/>
</dbReference>
<gene>
    <name evidence="2" type="ORF">DDZ15_12905</name>
</gene>
<keyword evidence="1" id="KW-0812">Transmembrane</keyword>
<keyword evidence="1" id="KW-1133">Transmembrane helix</keyword>
<comment type="caution">
    <text evidence="2">The sequence shown here is derived from an EMBL/GenBank/DDBJ whole genome shotgun (WGS) entry which is preliminary data.</text>
</comment>